<name>A0A2K3DSS0_CHLRE</name>
<keyword evidence="4" id="KW-1185">Reference proteome</keyword>
<dbReference type="GO" id="GO:0015074">
    <property type="term" value="P:DNA integration"/>
    <property type="evidence" value="ECO:0007669"/>
    <property type="project" value="InterPro"/>
</dbReference>
<accession>A0A2K3DSS0</accession>
<organism evidence="3 4">
    <name type="scientific">Chlamydomonas reinhardtii</name>
    <name type="common">Chlamydomonas smithii</name>
    <dbReference type="NCBI Taxonomy" id="3055"/>
    <lineage>
        <taxon>Eukaryota</taxon>
        <taxon>Viridiplantae</taxon>
        <taxon>Chlorophyta</taxon>
        <taxon>core chlorophytes</taxon>
        <taxon>Chlorophyceae</taxon>
        <taxon>CS clade</taxon>
        <taxon>Chlamydomonadales</taxon>
        <taxon>Chlamydomonadaceae</taxon>
        <taxon>Chlamydomonas</taxon>
    </lineage>
</organism>
<dbReference type="Gene3D" id="1.10.150.130">
    <property type="match status" value="1"/>
</dbReference>
<dbReference type="InParanoid" id="A0A2K3DSS0"/>
<proteinExistence type="predicted"/>
<dbReference type="EMBL" id="CM008966">
    <property type="protein sequence ID" value="PNW83571.1"/>
    <property type="molecule type" value="Genomic_DNA"/>
</dbReference>
<dbReference type="AlphaFoldDB" id="A0A2K3DSS0"/>
<evidence type="ECO:0000313" key="3">
    <source>
        <dbReference type="EMBL" id="PNW83571.1"/>
    </source>
</evidence>
<sequence>MHGISLGLLAGPGRGVFGDPPSATARPVLSNVLSTPGSGSGFAALRLSLFRYSTAPLPAIPRIVLDASASSSYLLGSLPAVAAVQAHAHAPSTRRAREAAMLEFEGWLLGRASGVSAHSCTPEHVLIYMERHWVSTHRGRAAGGRPSPSSVLTHLSLLSGGFELYGRKGPWTEDTPRGNPCESTDVRLYRRGYGRQAGAGGYQERSARPLSYDKFAQLCRYLLNAAPSTAGIEEACLYRDLLCYQFMWHTTTRGHDCGRLRLSDLRDPANSSSAYSRYPLPLPLLGTPLTAFPTLVVSQLGTKTYQGRRAPARDLAPAPVTSQCFVRCLAVYLKLCSEGGWAVGDWLFRPLRADRRGFEERAMSTSDLNYRLRRHLEQAGLGEGETCHSFRRGSLQHARATGAGLDALLQLAQMRSVGTLRRYLDPDRHLEPSAVEAE</sequence>
<dbReference type="GO" id="GO:0006310">
    <property type="term" value="P:DNA recombination"/>
    <property type="evidence" value="ECO:0007669"/>
    <property type="project" value="UniProtKB-KW"/>
</dbReference>
<dbReference type="GeneID" id="66053374"/>
<evidence type="ECO:0000313" key="4">
    <source>
        <dbReference type="Proteomes" id="UP000006906"/>
    </source>
</evidence>
<keyword evidence="2" id="KW-0233">DNA recombination</keyword>
<dbReference type="GO" id="GO:0003677">
    <property type="term" value="F:DNA binding"/>
    <property type="evidence" value="ECO:0007669"/>
    <property type="project" value="UniProtKB-KW"/>
</dbReference>
<dbReference type="InterPro" id="IPR013762">
    <property type="entry name" value="Integrase-like_cat_sf"/>
</dbReference>
<keyword evidence="1" id="KW-0238">DNA-binding</keyword>
<dbReference type="InterPro" id="IPR011010">
    <property type="entry name" value="DNA_brk_join_enz"/>
</dbReference>
<reference evidence="3 4" key="1">
    <citation type="journal article" date="2007" name="Science">
        <title>The Chlamydomonas genome reveals the evolution of key animal and plant functions.</title>
        <authorList>
            <person name="Merchant S.S."/>
            <person name="Prochnik S.E."/>
            <person name="Vallon O."/>
            <person name="Harris E.H."/>
            <person name="Karpowicz S.J."/>
            <person name="Witman G.B."/>
            <person name="Terry A."/>
            <person name="Salamov A."/>
            <person name="Fritz-Laylin L.K."/>
            <person name="Marechal-Drouard L."/>
            <person name="Marshall W.F."/>
            <person name="Qu L.H."/>
            <person name="Nelson D.R."/>
            <person name="Sanderfoot A.A."/>
            <person name="Spalding M.H."/>
            <person name="Kapitonov V.V."/>
            <person name="Ren Q."/>
            <person name="Ferris P."/>
            <person name="Lindquist E."/>
            <person name="Shapiro H."/>
            <person name="Lucas S.M."/>
            <person name="Grimwood J."/>
            <person name="Schmutz J."/>
            <person name="Cardol P."/>
            <person name="Cerutti H."/>
            <person name="Chanfreau G."/>
            <person name="Chen C.L."/>
            <person name="Cognat V."/>
            <person name="Croft M.T."/>
            <person name="Dent R."/>
            <person name="Dutcher S."/>
            <person name="Fernandez E."/>
            <person name="Fukuzawa H."/>
            <person name="Gonzalez-Ballester D."/>
            <person name="Gonzalez-Halphen D."/>
            <person name="Hallmann A."/>
            <person name="Hanikenne M."/>
            <person name="Hippler M."/>
            <person name="Inwood W."/>
            <person name="Jabbari K."/>
            <person name="Kalanon M."/>
            <person name="Kuras R."/>
            <person name="Lefebvre P.A."/>
            <person name="Lemaire S.D."/>
            <person name="Lobanov A.V."/>
            <person name="Lohr M."/>
            <person name="Manuell A."/>
            <person name="Meier I."/>
            <person name="Mets L."/>
            <person name="Mittag M."/>
            <person name="Mittelmeier T."/>
            <person name="Moroney J.V."/>
            <person name="Moseley J."/>
            <person name="Napoli C."/>
            <person name="Nedelcu A.M."/>
            <person name="Niyogi K."/>
            <person name="Novoselov S.V."/>
            <person name="Paulsen I.T."/>
            <person name="Pazour G."/>
            <person name="Purton S."/>
            <person name="Ral J.P."/>
            <person name="Riano-Pachon D.M."/>
            <person name="Riekhof W."/>
            <person name="Rymarquis L."/>
            <person name="Schroda M."/>
            <person name="Stern D."/>
            <person name="Umen J."/>
            <person name="Willows R."/>
            <person name="Wilson N."/>
            <person name="Zimmer S.L."/>
            <person name="Allmer J."/>
            <person name="Balk J."/>
            <person name="Bisova K."/>
            <person name="Chen C.J."/>
            <person name="Elias M."/>
            <person name="Gendler K."/>
            <person name="Hauser C."/>
            <person name="Lamb M.R."/>
            <person name="Ledford H."/>
            <person name="Long J.C."/>
            <person name="Minagawa J."/>
            <person name="Page M.D."/>
            <person name="Pan J."/>
            <person name="Pootakham W."/>
            <person name="Roje S."/>
            <person name="Rose A."/>
            <person name="Stahlberg E."/>
            <person name="Terauchi A.M."/>
            <person name="Yang P."/>
            <person name="Ball S."/>
            <person name="Bowler C."/>
            <person name="Dieckmann C.L."/>
            <person name="Gladyshev V.N."/>
            <person name="Green P."/>
            <person name="Jorgensen R."/>
            <person name="Mayfield S."/>
            <person name="Mueller-Roeber B."/>
            <person name="Rajamani S."/>
            <person name="Sayre R.T."/>
            <person name="Brokstein P."/>
            <person name="Dubchak I."/>
            <person name="Goodstein D."/>
            <person name="Hornick L."/>
            <person name="Huang Y.W."/>
            <person name="Jhaveri J."/>
            <person name="Luo Y."/>
            <person name="Martinez D."/>
            <person name="Ngau W.C."/>
            <person name="Otillar B."/>
            <person name="Poliakov A."/>
            <person name="Porter A."/>
            <person name="Szajkowski L."/>
            <person name="Werner G."/>
            <person name="Zhou K."/>
            <person name="Grigoriev I.V."/>
            <person name="Rokhsar D.S."/>
            <person name="Grossman A.R."/>
        </authorList>
    </citation>
    <scope>NUCLEOTIDE SEQUENCE [LARGE SCALE GENOMIC DNA]</scope>
    <source>
        <strain evidence="4">CC-503</strain>
    </source>
</reference>
<dbReference type="Gene3D" id="1.10.443.10">
    <property type="entry name" value="Intergrase catalytic core"/>
    <property type="match status" value="1"/>
</dbReference>
<gene>
    <name evidence="3" type="ORF">CHLRE_05g235186v5</name>
</gene>
<evidence type="ECO:0008006" key="5">
    <source>
        <dbReference type="Google" id="ProtNLM"/>
    </source>
</evidence>
<dbReference type="OrthoDB" id="546682at2759"/>
<evidence type="ECO:0000256" key="2">
    <source>
        <dbReference type="ARBA" id="ARBA00023172"/>
    </source>
</evidence>
<dbReference type="SUPFAM" id="SSF56349">
    <property type="entry name" value="DNA breaking-rejoining enzymes"/>
    <property type="match status" value="1"/>
</dbReference>
<dbReference type="KEGG" id="cre:CHLRE_05g235186v5"/>
<protein>
    <recommendedName>
        <fullName evidence="5">Tyr recombinase domain-containing protein</fullName>
    </recommendedName>
</protein>
<dbReference type="InterPro" id="IPR010998">
    <property type="entry name" value="Integrase_recombinase_N"/>
</dbReference>
<dbReference type="RefSeq" id="XP_042924807.1">
    <property type="nucleotide sequence ID" value="XM_043062243.1"/>
</dbReference>
<evidence type="ECO:0000256" key="1">
    <source>
        <dbReference type="ARBA" id="ARBA00023125"/>
    </source>
</evidence>
<dbReference type="Proteomes" id="UP000006906">
    <property type="component" value="Chromosome 5"/>
</dbReference>
<dbReference type="Gramene" id="PNW83571">
    <property type="protein sequence ID" value="PNW83571"/>
    <property type="gene ID" value="CHLRE_05g235186v5"/>
</dbReference>